<keyword evidence="3 7" id="KW-0812">Transmembrane</keyword>
<evidence type="ECO:0000256" key="5">
    <source>
        <dbReference type="ARBA" id="ARBA00023136"/>
    </source>
</evidence>
<dbReference type="CDD" id="cd17502">
    <property type="entry name" value="MFS_Azr1_MDR_like"/>
    <property type="match status" value="1"/>
</dbReference>
<keyword evidence="4 7" id="KW-1133">Transmembrane helix</keyword>
<feature type="transmembrane region" description="Helical" evidence="7">
    <location>
        <begin position="299"/>
        <end position="320"/>
    </location>
</feature>
<comment type="caution">
    <text evidence="9">The sequence shown here is derived from an EMBL/GenBank/DDBJ whole genome shotgun (WGS) entry which is preliminary data.</text>
</comment>
<reference evidence="9" key="1">
    <citation type="journal article" date="2023" name="Mol. Phylogenet. Evol.">
        <title>Genome-scale phylogeny and comparative genomics of the fungal order Sordariales.</title>
        <authorList>
            <person name="Hensen N."/>
            <person name="Bonometti L."/>
            <person name="Westerberg I."/>
            <person name="Brannstrom I.O."/>
            <person name="Guillou S."/>
            <person name="Cros-Aarteil S."/>
            <person name="Calhoun S."/>
            <person name="Haridas S."/>
            <person name="Kuo A."/>
            <person name="Mondo S."/>
            <person name="Pangilinan J."/>
            <person name="Riley R."/>
            <person name="LaButti K."/>
            <person name="Andreopoulos B."/>
            <person name="Lipzen A."/>
            <person name="Chen C."/>
            <person name="Yan M."/>
            <person name="Daum C."/>
            <person name="Ng V."/>
            <person name="Clum A."/>
            <person name="Steindorff A."/>
            <person name="Ohm R.A."/>
            <person name="Martin F."/>
            <person name="Silar P."/>
            <person name="Natvig D.O."/>
            <person name="Lalanne C."/>
            <person name="Gautier V."/>
            <person name="Ament-Velasquez S.L."/>
            <person name="Kruys A."/>
            <person name="Hutchinson M.I."/>
            <person name="Powell A.J."/>
            <person name="Barry K."/>
            <person name="Miller A.N."/>
            <person name="Grigoriev I.V."/>
            <person name="Debuchy R."/>
            <person name="Gladieux P."/>
            <person name="Hiltunen Thoren M."/>
            <person name="Johannesson H."/>
        </authorList>
    </citation>
    <scope>NUCLEOTIDE SEQUENCE</scope>
    <source>
        <strain evidence="9">CBS 508.74</strain>
    </source>
</reference>
<evidence type="ECO:0000259" key="8">
    <source>
        <dbReference type="PROSITE" id="PS50850"/>
    </source>
</evidence>
<dbReference type="PRINTS" id="PR01036">
    <property type="entry name" value="TCRTETB"/>
</dbReference>
<dbReference type="FunFam" id="1.20.1250.20:FF:000196">
    <property type="entry name" value="MFS toxin efflux pump (AflT)"/>
    <property type="match status" value="1"/>
</dbReference>
<dbReference type="InterPro" id="IPR036259">
    <property type="entry name" value="MFS_trans_sf"/>
</dbReference>
<feature type="transmembrane region" description="Helical" evidence="7">
    <location>
        <begin position="158"/>
        <end position="177"/>
    </location>
</feature>
<dbReference type="Proteomes" id="UP001302812">
    <property type="component" value="Unassembled WGS sequence"/>
</dbReference>
<dbReference type="GeneID" id="89935878"/>
<feature type="transmembrane region" description="Helical" evidence="7">
    <location>
        <begin position="398"/>
        <end position="416"/>
    </location>
</feature>
<proteinExistence type="predicted"/>
<evidence type="ECO:0000256" key="6">
    <source>
        <dbReference type="SAM" id="MobiDB-lite"/>
    </source>
</evidence>
<feature type="transmembrane region" description="Helical" evidence="7">
    <location>
        <begin position="260"/>
        <end position="279"/>
    </location>
</feature>
<feature type="transmembrane region" description="Helical" evidence="7">
    <location>
        <begin position="100"/>
        <end position="120"/>
    </location>
</feature>
<evidence type="ECO:0000256" key="2">
    <source>
        <dbReference type="ARBA" id="ARBA00022448"/>
    </source>
</evidence>
<feature type="transmembrane region" description="Helical" evidence="7">
    <location>
        <begin position="189"/>
        <end position="209"/>
    </location>
</feature>
<dbReference type="PANTHER" id="PTHR23501">
    <property type="entry name" value="MAJOR FACILITATOR SUPERFAMILY"/>
    <property type="match status" value="1"/>
</dbReference>
<feature type="transmembrane region" description="Helical" evidence="7">
    <location>
        <begin position="71"/>
        <end position="93"/>
    </location>
</feature>
<keyword evidence="2" id="KW-0813">Transport</keyword>
<evidence type="ECO:0000256" key="1">
    <source>
        <dbReference type="ARBA" id="ARBA00004141"/>
    </source>
</evidence>
<evidence type="ECO:0000256" key="3">
    <source>
        <dbReference type="ARBA" id="ARBA00022692"/>
    </source>
</evidence>
<feature type="transmembrane region" description="Helical" evidence="7">
    <location>
        <begin position="126"/>
        <end position="151"/>
    </location>
</feature>
<dbReference type="AlphaFoldDB" id="A0AAN6TBG9"/>
<feature type="transmembrane region" description="Helical" evidence="7">
    <location>
        <begin position="366"/>
        <end position="386"/>
    </location>
</feature>
<organism evidence="9 10">
    <name type="scientific">Canariomyces notabilis</name>
    <dbReference type="NCBI Taxonomy" id="2074819"/>
    <lineage>
        <taxon>Eukaryota</taxon>
        <taxon>Fungi</taxon>
        <taxon>Dikarya</taxon>
        <taxon>Ascomycota</taxon>
        <taxon>Pezizomycotina</taxon>
        <taxon>Sordariomycetes</taxon>
        <taxon>Sordariomycetidae</taxon>
        <taxon>Sordariales</taxon>
        <taxon>Chaetomiaceae</taxon>
        <taxon>Canariomyces</taxon>
    </lineage>
</organism>
<dbReference type="SUPFAM" id="SSF103473">
    <property type="entry name" value="MFS general substrate transporter"/>
    <property type="match status" value="1"/>
</dbReference>
<evidence type="ECO:0000256" key="7">
    <source>
        <dbReference type="SAM" id="Phobius"/>
    </source>
</evidence>
<dbReference type="Pfam" id="PF07690">
    <property type="entry name" value="MFS_1"/>
    <property type="match status" value="1"/>
</dbReference>
<feature type="transmembrane region" description="Helical" evidence="7">
    <location>
        <begin position="229"/>
        <end position="248"/>
    </location>
</feature>
<dbReference type="GO" id="GO:0022857">
    <property type="term" value="F:transmembrane transporter activity"/>
    <property type="evidence" value="ECO:0007669"/>
    <property type="project" value="InterPro"/>
</dbReference>
<evidence type="ECO:0000256" key="4">
    <source>
        <dbReference type="ARBA" id="ARBA00022989"/>
    </source>
</evidence>
<feature type="transmembrane region" description="Helical" evidence="7">
    <location>
        <begin position="33"/>
        <end position="59"/>
    </location>
</feature>
<feature type="transmembrane region" description="Helical" evidence="7">
    <location>
        <begin position="423"/>
        <end position="446"/>
    </location>
</feature>
<evidence type="ECO:0000313" key="9">
    <source>
        <dbReference type="EMBL" id="KAK4111283.1"/>
    </source>
</evidence>
<dbReference type="EMBL" id="MU853346">
    <property type="protein sequence ID" value="KAK4111283.1"/>
    <property type="molecule type" value="Genomic_DNA"/>
</dbReference>
<keyword evidence="10" id="KW-1185">Reference proteome</keyword>
<feature type="compositionally biased region" description="Basic and acidic residues" evidence="6">
    <location>
        <begin position="540"/>
        <end position="552"/>
    </location>
</feature>
<dbReference type="RefSeq" id="XP_064668853.1">
    <property type="nucleotide sequence ID" value="XM_064811753.1"/>
</dbReference>
<dbReference type="FunFam" id="1.20.1720.10:FF:000012">
    <property type="entry name" value="MFS toxin efflux pump (AflT)"/>
    <property type="match status" value="1"/>
</dbReference>
<feature type="region of interest" description="Disordered" evidence="6">
    <location>
        <begin position="533"/>
        <end position="558"/>
    </location>
</feature>
<gene>
    <name evidence="9" type="ORF">N656DRAFT_711642</name>
</gene>
<evidence type="ECO:0000313" key="10">
    <source>
        <dbReference type="Proteomes" id="UP001302812"/>
    </source>
</evidence>
<dbReference type="GO" id="GO:0005886">
    <property type="term" value="C:plasma membrane"/>
    <property type="evidence" value="ECO:0007669"/>
    <property type="project" value="TreeGrafter"/>
</dbReference>
<name>A0AAN6TBG9_9PEZI</name>
<comment type="subcellular location">
    <subcellularLocation>
        <location evidence="1">Membrane</location>
        <topology evidence="1">Multi-pass membrane protein</topology>
    </subcellularLocation>
</comment>
<feature type="transmembrane region" description="Helical" evidence="7">
    <location>
        <begin position="505"/>
        <end position="525"/>
    </location>
</feature>
<keyword evidence="5 7" id="KW-0472">Membrane</keyword>
<dbReference type="InterPro" id="IPR020846">
    <property type="entry name" value="MFS_dom"/>
</dbReference>
<dbReference type="Gene3D" id="1.20.1720.10">
    <property type="entry name" value="Multidrug resistance protein D"/>
    <property type="match status" value="1"/>
</dbReference>
<reference evidence="9" key="2">
    <citation type="submission" date="2023-05" db="EMBL/GenBank/DDBJ databases">
        <authorList>
            <consortium name="Lawrence Berkeley National Laboratory"/>
            <person name="Steindorff A."/>
            <person name="Hensen N."/>
            <person name="Bonometti L."/>
            <person name="Westerberg I."/>
            <person name="Brannstrom I.O."/>
            <person name="Guillou S."/>
            <person name="Cros-Aarteil S."/>
            <person name="Calhoun S."/>
            <person name="Haridas S."/>
            <person name="Kuo A."/>
            <person name="Mondo S."/>
            <person name="Pangilinan J."/>
            <person name="Riley R."/>
            <person name="Labutti K."/>
            <person name="Andreopoulos B."/>
            <person name="Lipzen A."/>
            <person name="Chen C."/>
            <person name="Yanf M."/>
            <person name="Daum C."/>
            <person name="Ng V."/>
            <person name="Clum A."/>
            <person name="Ohm R."/>
            <person name="Martin F."/>
            <person name="Silar P."/>
            <person name="Natvig D."/>
            <person name="Lalanne C."/>
            <person name="Gautier V."/>
            <person name="Ament-Velasquez S.L."/>
            <person name="Kruys A."/>
            <person name="Hutchinson M.I."/>
            <person name="Powell A.J."/>
            <person name="Barry K."/>
            <person name="Miller A.N."/>
            <person name="Grigoriev I.V."/>
            <person name="Debuchy R."/>
            <person name="Gladieux P."/>
            <person name="Thoren M.H."/>
            <person name="Johannesson H."/>
        </authorList>
    </citation>
    <scope>NUCLEOTIDE SEQUENCE</scope>
    <source>
        <strain evidence="9">CBS 508.74</strain>
    </source>
</reference>
<feature type="transmembrane region" description="Helical" evidence="7">
    <location>
        <begin position="340"/>
        <end position="359"/>
    </location>
</feature>
<dbReference type="InterPro" id="IPR011701">
    <property type="entry name" value="MFS"/>
</dbReference>
<dbReference type="PROSITE" id="PS50850">
    <property type="entry name" value="MFS"/>
    <property type="match status" value="1"/>
</dbReference>
<sequence length="558" mass="59291">MDTNTTTQPSKAKSSATPDSDQAYAVYPTGLKLALIIMSICLCVFLVALDQTIIAPALGAITSEFGSVKDIGWYGSAYLLTTTALQPVYGSLYRMFSVKFTYLAAVFLFELGSLVCALAPTSEAFIVGRALAGIGTAGLFSGGIVILSYTLPLRKRPAAFGLIGGMWGIASVAGPLLGGAFTDNVTWRWCFYINLPIGGAAMVAIFFILRIDKETNPTGQSWIARVLSLDLPGTAMLVPSIVCLLLALEWGGTEHPWNSSVIIGLFVGFAVMMIIFIGIQIWKGDKGTLPPRLFKNRNVLCAMLFSFFFGAGFYPLVYYMSLYFQAIQGDSAVQAGIKQLPLLIATVICSTASGGLVTVVGYYNPFILPCMVLFTVGSGMITTLGLDSPLREWFGYQVLAGLGVGIGFQAGILVVQNVMTFEWVAVATACVQFFQTLGGAIFIAVAQSVFQNGITEGIERDVPGLPPQAFINSGASQIRQVLAQLNATEYTVPVLSAYLQGLRNAYFISVGCAGAAFVVALGFSWKKIKKHNQAAGGKEGSAEKGGLKKDGNGETAEA</sequence>
<dbReference type="PANTHER" id="PTHR23501:SF198">
    <property type="entry name" value="AZOLE RESISTANCE PROTEIN 1-RELATED"/>
    <property type="match status" value="1"/>
</dbReference>
<protein>
    <submittedName>
        <fullName evidence="9">MFS general substrate transporter</fullName>
    </submittedName>
</protein>
<accession>A0AAN6TBG9</accession>
<dbReference type="Gene3D" id="1.20.1250.20">
    <property type="entry name" value="MFS general substrate transporter like domains"/>
    <property type="match status" value="1"/>
</dbReference>
<feature type="domain" description="Major facilitator superfamily (MFS) profile" evidence="8">
    <location>
        <begin position="36"/>
        <end position="492"/>
    </location>
</feature>